<dbReference type="AlphaFoldDB" id="A0A4R8Q094"/>
<feature type="transmembrane region" description="Helical" evidence="1">
    <location>
        <begin position="83"/>
        <end position="109"/>
    </location>
</feature>
<evidence type="ECO:0000313" key="3">
    <source>
        <dbReference type="Proteomes" id="UP000295083"/>
    </source>
</evidence>
<dbReference type="EMBL" id="QAPG01000142">
    <property type="protein sequence ID" value="TDZ30170.1"/>
    <property type="molecule type" value="Genomic_DNA"/>
</dbReference>
<organism evidence="2 3">
    <name type="scientific">Colletotrichum spinosum</name>
    <dbReference type="NCBI Taxonomy" id="1347390"/>
    <lineage>
        <taxon>Eukaryota</taxon>
        <taxon>Fungi</taxon>
        <taxon>Dikarya</taxon>
        <taxon>Ascomycota</taxon>
        <taxon>Pezizomycotina</taxon>
        <taxon>Sordariomycetes</taxon>
        <taxon>Hypocreomycetidae</taxon>
        <taxon>Glomerellales</taxon>
        <taxon>Glomerellaceae</taxon>
        <taxon>Colletotrichum</taxon>
        <taxon>Colletotrichum orbiculare species complex</taxon>
    </lineage>
</organism>
<evidence type="ECO:0000256" key="1">
    <source>
        <dbReference type="SAM" id="Phobius"/>
    </source>
</evidence>
<reference evidence="2 3" key="1">
    <citation type="submission" date="2018-11" db="EMBL/GenBank/DDBJ databases">
        <title>Genome sequence and assembly of Colletotrichum spinosum.</title>
        <authorList>
            <person name="Gan P."/>
            <person name="Shirasu K."/>
        </authorList>
    </citation>
    <scope>NUCLEOTIDE SEQUENCE [LARGE SCALE GENOMIC DNA]</scope>
    <source>
        <strain evidence="2 3">CBS 515.97</strain>
    </source>
</reference>
<keyword evidence="1" id="KW-0812">Transmembrane</keyword>
<gene>
    <name evidence="2" type="ORF">C8035_v003260</name>
</gene>
<evidence type="ECO:0000313" key="2">
    <source>
        <dbReference type="EMBL" id="TDZ30170.1"/>
    </source>
</evidence>
<keyword evidence="1" id="KW-1133">Transmembrane helix</keyword>
<dbReference type="Proteomes" id="UP000295083">
    <property type="component" value="Unassembled WGS sequence"/>
</dbReference>
<protein>
    <submittedName>
        <fullName evidence="2">Uncharacterized protein</fullName>
    </submittedName>
</protein>
<sequence>MVLSWKHMVESLSSPGIIYAVLTSSIALGCGVGMSLIYNTVLMENHHWQAADIGLIDIGGVVDAENSVSFGVTDGMTLMVERFGYHTAFGILAGILGAIFLLGIPVYILNPKWRAYISERESKQSA</sequence>
<keyword evidence="1" id="KW-0472">Membrane</keyword>
<name>A0A4R8Q094_9PEZI</name>
<comment type="caution">
    <text evidence="2">The sequence shown here is derived from an EMBL/GenBank/DDBJ whole genome shotgun (WGS) entry which is preliminary data.</text>
</comment>
<proteinExistence type="predicted"/>
<keyword evidence="3" id="KW-1185">Reference proteome</keyword>
<accession>A0A4R8Q094</accession>
<dbReference type="PROSITE" id="PS51257">
    <property type="entry name" value="PROKAR_LIPOPROTEIN"/>
    <property type="match status" value="1"/>
</dbReference>
<feature type="transmembrane region" description="Helical" evidence="1">
    <location>
        <begin position="16"/>
        <end position="38"/>
    </location>
</feature>